<feature type="repeat" description="ANK" evidence="3">
    <location>
        <begin position="574"/>
        <end position="606"/>
    </location>
</feature>
<keyword evidence="2 3" id="KW-0040">ANK repeat</keyword>
<feature type="repeat" description="ANK" evidence="3">
    <location>
        <begin position="1034"/>
        <end position="1066"/>
    </location>
</feature>
<dbReference type="InterPro" id="IPR025676">
    <property type="entry name" value="Clr5_dom"/>
</dbReference>
<dbReference type="PROSITE" id="PS50297">
    <property type="entry name" value="ANK_REP_REGION"/>
    <property type="match status" value="8"/>
</dbReference>
<feature type="repeat" description="ANK" evidence="3">
    <location>
        <begin position="1069"/>
        <end position="1101"/>
    </location>
</feature>
<dbReference type="SMART" id="SM00248">
    <property type="entry name" value="ANK"/>
    <property type="match status" value="19"/>
</dbReference>
<dbReference type="SUPFAM" id="SSF140860">
    <property type="entry name" value="Pseudo ankyrin repeat-like"/>
    <property type="match status" value="1"/>
</dbReference>
<accession>A0A9W8RUT0</accession>
<gene>
    <name evidence="5" type="ORF">NW762_008904</name>
</gene>
<protein>
    <recommendedName>
        <fullName evidence="4">Clr5 domain-containing protein</fullName>
    </recommendedName>
</protein>
<feature type="repeat" description="ANK" evidence="3">
    <location>
        <begin position="410"/>
        <end position="442"/>
    </location>
</feature>
<proteinExistence type="predicted"/>
<dbReference type="InterPro" id="IPR036770">
    <property type="entry name" value="Ankyrin_rpt-contain_sf"/>
</dbReference>
<evidence type="ECO:0000313" key="5">
    <source>
        <dbReference type="EMBL" id="KAJ4256808.1"/>
    </source>
</evidence>
<dbReference type="EMBL" id="JAOQAZ010000018">
    <property type="protein sequence ID" value="KAJ4256808.1"/>
    <property type="molecule type" value="Genomic_DNA"/>
</dbReference>
<feature type="repeat" description="ANK" evidence="3">
    <location>
        <begin position="640"/>
        <end position="672"/>
    </location>
</feature>
<dbReference type="Proteomes" id="UP001152049">
    <property type="component" value="Unassembled WGS sequence"/>
</dbReference>
<keyword evidence="1" id="KW-0677">Repeat</keyword>
<feature type="repeat" description="ANK" evidence="3">
    <location>
        <begin position="708"/>
        <end position="740"/>
    </location>
</feature>
<dbReference type="InterPro" id="IPR002110">
    <property type="entry name" value="Ankyrin_rpt"/>
</dbReference>
<dbReference type="Gene3D" id="1.25.40.20">
    <property type="entry name" value="Ankyrin repeat-containing domain"/>
    <property type="match status" value="4"/>
</dbReference>
<dbReference type="PANTHER" id="PTHR24198">
    <property type="entry name" value="ANKYRIN REPEAT AND PROTEIN KINASE DOMAIN-CONTAINING PROTEIN"/>
    <property type="match status" value="1"/>
</dbReference>
<comment type="caution">
    <text evidence="5">The sequence shown here is derived from an EMBL/GenBank/DDBJ whole genome shotgun (WGS) entry which is preliminary data.</text>
</comment>
<evidence type="ECO:0000256" key="2">
    <source>
        <dbReference type="ARBA" id="ARBA00023043"/>
    </source>
</evidence>
<dbReference type="Pfam" id="PF00023">
    <property type="entry name" value="Ank"/>
    <property type="match status" value="2"/>
</dbReference>
<feature type="repeat" description="ANK" evidence="3">
    <location>
        <begin position="845"/>
        <end position="877"/>
    </location>
</feature>
<dbReference type="AlphaFoldDB" id="A0A9W8RUT0"/>
<dbReference type="Pfam" id="PF14420">
    <property type="entry name" value="Clr5"/>
    <property type="match status" value="1"/>
</dbReference>
<dbReference type="SUPFAM" id="SSF48403">
    <property type="entry name" value="Ankyrin repeat"/>
    <property type="match status" value="3"/>
</dbReference>
<feature type="repeat" description="ANK" evidence="3">
    <location>
        <begin position="739"/>
        <end position="771"/>
    </location>
</feature>
<dbReference type="PANTHER" id="PTHR24198:SF165">
    <property type="entry name" value="ANKYRIN REPEAT-CONTAINING PROTEIN-RELATED"/>
    <property type="match status" value="1"/>
</dbReference>
<feature type="repeat" description="ANK" evidence="3">
    <location>
        <begin position="674"/>
        <end position="706"/>
    </location>
</feature>
<keyword evidence="6" id="KW-1185">Reference proteome</keyword>
<feature type="domain" description="Clr5" evidence="4">
    <location>
        <begin position="9"/>
        <end position="46"/>
    </location>
</feature>
<feature type="repeat" description="ANK" evidence="3">
    <location>
        <begin position="377"/>
        <end position="409"/>
    </location>
</feature>
<feature type="repeat" description="ANK" evidence="3">
    <location>
        <begin position="602"/>
        <end position="634"/>
    </location>
</feature>
<evidence type="ECO:0000256" key="1">
    <source>
        <dbReference type="ARBA" id="ARBA00022737"/>
    </source>
</evidence>
<organism evidence="5 6">
    <name type="scientific">Fusarium torreyae</name>
    <dbReference type="NCBI Taxonomy" id="1237075"/>
    <lineage>
        <taxon>Eukaryota</taxon>
        <taxon>Fungi</taxon>
        <taxon>Dikarya</taxon>
        <taxon>Ascomycota</taxon>
        <taxon>Pezizomycotina</taxon>
        <taxon>Sordariomycetes</taxon>
        <taxon>Hypocreomycetidae</taxon>
        <taxon>Hypocreales</taxon>
        <taxon>Nectriaceae</taxon>
        <taxon>Fusarium</taxon>
    </lineage>
</organism>
<evidence type="ECO:0000259" key="4">
    <source>
        <dbReference type="Pfam" id="PF14420"/>
    </source>
</evidence>
<dbReference type="Pfam" id="PF12796">
    <property type="entry name" value="Ank_2"/>
    <property type="match status" value="5"/>
</dbReference>
<dbReference type="OrthoDB" id="539213at2759"/>
<feature type="repeat" description="ANK" evidence="3">
    <location>
        <begin position="909"/>
        <end position="948"/>
    </location>
</feature>
<sequence length="1141" mass="124770">MPRAIMIPKKEWDKNKEHIRAFYLTQNRSLDDLISYMSQQHDFVASVLGERKSDGKETEIFIRGQIVPVEKLKKELARHAYDRYGPSALSKKSKAITLSEIIALTPSSPVDILVRGYTIPWVQFQDLWHSLVLRPTAQSASPIYSALLSKWQSNPSDLVSFVHHVVGMLWAASDDEESSARIMSVVQAQLPNRFSLDTITQCHESTYDSKLQVLEWLIYRVTNNIDNISAPCYFYDVLSLFFKSNIASKDIEKICSEGGSTFRILLSEILFGAVEIEDVPFIESLLELGAPPDAKRISRGRLWETALSIAAKLQNSKIVKLFLQRGADPNKYMKSSPPSAWRQTSSPVLALERPGGYEAVKQLVGAGAILNTQPRYSAETPLMLAAENGDVRSAKLLIERGSEINTASLYCRSALHRAIAGNNFDMVVLLLDNGADPNLRITSGDGPTLFSSISSDDSLLPLTLAAYHGSDIKIAQYLLDCGADIDGFMSSRVSGIQRLNHDTALQTSVKRCDFAMTELLLHEGASQSIRYATTLTALQQACELFSQDPRQRNIIDLLLESGADVNADPPVFSEEGTALQIATRSGNRDLITSLISHGGNIDSPSCLQVATSMDNISLVEFLLDIGSDANSQSHPDLCGGTRTALQTALSMGNTKLVGLLLSAGAVVNAEPSSSGMTDLQAALLSGDTDLVQMVIGSGANINESTHTYQETPLEIAASSGSIELVSLLIKSYVPINRQSLTAALELAVEKGYTPVAQLLIETGANIDIKAVESKLLYMAIESRCKESFDFIFAHGADPHISAQLSGLLVAAIDQRWLHAVDRLIGAGVDVNKSQVFGSDNESGKYNELPLHKAIASRQITLVERLLHAGADIKTRGLECVRIAIELQSADIVRLLLEHGVNPNHVFAGTSLTPLHLSLVVRHVDRLYLNVDIVRALIEHKADVNAYSSQVGYPLQIIWKRFFDHGWYFSYCKEDVLSPGARLWHQVKDLLLEAGADPVQLPSALQLAAREGDIERVRLLISNCEEVNQPAIEYKGATALQYAAMHGHFNIVALLLKNGADIHAPGAKVDGRTALQGAAENGRLDIVHLLLENDDEVDLIEERCCDAAEYAAREGHVVIAETLWAWSCMKTVCTMSNDGCGI</sequence>
<feature type="repeat" description="ANK" evidence="3">
    <location>
        <begin position="302"/>
        <end position="334"/>
    </location>
</feature>
<reference evidence="5" key="1">
    <citation type="submission" date="2022-09" db="EMBL/GenBank/DDBJ databases">
        <title>Fusarium specimens isolated from Avocado Roots.</title>
        <authorList>
            <person name="Stajich J."/>
            <person name="Roper C."/>
            <person name="Heimlech-Rivalta G."/>
        </authorList>
    </citation>
    <scope>NUCLEOTIDE SEQUENCE</scope>
    <source>
        <strain evidence="5">CF00136</strain>
    </source>
</reference>
<evidence type="ECO:0000256" key="3">
    <source>
        <dbReference type="PROSITE-ProRule" id="PRU00023"/>
    </source>
</evidence>
<dbReference type="PROSITE" id="PS50088">
    <property type="entry name" value="ANK_REPEAT"/>
    <property type="match status" value="13"/>
</dbReference>
<name>A0A9W8RUT0_9HYPO</name>
<evidence type="ECO:0000313" key="6">
    <source>
        <dbReference type="Proteomes" id="UP001152049"/>
    </source>
</evidence>